<gene>
    <name evidence="1" type="ORF">NQ176_g6096</name>
</gene>
<organism evidence="1 2">
    <name type="scientific">Zarea fungicola</name>
    <dbReference type="NCBI Taxonomy" id="93591"/>
    <lineage>
        <taxon>Eukaryota</taxon>
        <taxon>Fungi</taxon>
        <taxon>Dikarya</taxon>
        <taxon>Ascomycota</taxon>
        <taxon>Pezizomycotina</taxon>
        <taxon>Sordariomycetes</taxon>
        <taxon>Hypocreomycetidae</taxon>
        <taxon>Hypocreales</taxon>
        <taxon>Cordycipitaceae</taxon>
        <taxon>Zarea</taxon>
    </lineage>
</organism>
<accession>A0ACC1N7B6</accession>
<evidence type="ECO:0000313" key="2">
    <source>
        <dbReference type="Proteomes" id="UP001143910"/>
    </source>
</evidence>
<proteinExistence type="predicted"/>
<dbReference type="EMBL" id="JANJQO010000838">
    <property type="protein sequence ID" value="KAJ2974366.1"/>
    <property type="molecule type" value="Genomic_DNA"/>
</dbReference>
<sequence>MLSLSKLALLLAVTRHALALPADDIEARGCNKVRSSFDVTPDQPVIPADVQVITYDGPTYTMTTDDWAARENATANGLPWDAPAGVPRITLQPGQLLDFGITTDITKRSGNRFIGAFGGYNCPTLTYIVGVKNFGCGTGCISITTSALSGIVQQQYHHNPYPTMDVWAGAGCSGTRLQHFGVQTTSSCTNVNNCSGFSSFIGYYNC</sequence>
<evidence type="ECO:0000313" key="1">
    <source>
        <dbReference type="EMBL" id="KAJ2974366.1"/>
    </source>
</evidence>
<protein>
    <submittedName>
        <fullName evidence="1">Uncharacterized protein</fullName>
    </submittedName>
</protein>
<dbReference type="Proteomes" id="UP001143910">
    <property type="component" value="Unassembled WGS sequence"/>
</dbReference>
<keyword evidence="2" id="KW-1185">Reference proteome</keyword>
<comment type="caution">
    <text evidence="1">The sequence shown here is derived from an EMBL/GenBank/DDBJ whole genome shotgun (WGS) entry which is preliminary data.</text>
</comment>
<name>A0ACC1N7B6_9HYPO</name>
<reference evidence="1" key="1">
    <citation type="submission" date="2022-08" db="EMBL/GenBank/DDBJ databases">
        <title>Genome Sequence of Lecanicillium fungicola.</title>
        <authorList>
            <person name="Buettner E."/>
        </authorList>
    </citation>
    <scope>NUCLEOTIDE SEQUENCE</scope>
    <source>
        <strain evidence="1">Babe33</strain>
    </source>
</reference>